<comment type="caution">
    <text evidence="3">The sequence shown here is derived from an EMBL/GenBank/DDBJ whole genome shotgun (WGS) entry which is preliminary data.</text>
</comment>
<keyword evidence="1" id="KW-1133">Transmembrane helix</keyword>
<protein>
    <submittedName>
        <fullName evidence="3">Uncharacterized protein</fullName>
    </submittedName>
</protein>
<feature type="chain" id="PRO_5045510303" evidence="2">
    <location>
        <begin position="21"/>
        <end position="842"/>
    </location>
</feature>
<evidence type="ECO:0000313" key="4">
    <source>
        <dbReference type="Proteomes" id="UP001642540"/>
    </source>
</evidence>
<feature type="transmembrane region" description="Helical" evidence="1">
    <location>
        <begin position="801"/>
        <end position="821"/>
    </location>
</feature>
<dbReference type="EMBL" id="CAXLJM020000124">
    <property type="protein sequence ID" value="CAL8139140.1"/>
    <property type="molecule type" value="Genomic_DNA"/>
</dbReference>
<keyword evidence="1" id="KW-0812">Transmembrane</keyword>
<sequence length="842" mass="97257">MFSNLAAIVCALGLSSISNGNDLIIGPLDKLLGIMNIPKEHLNPLFFQQSEYPPIANLNDILSPFKSCNIVLNNFRGINMKPTNWPVFLREFQLALYTNPHNFFDFHLIMVPKGISPFVNSTNNLGANCSLSPLLSYGIFNYCMMLKFVEFTMNSRPLLCQVGIDLYPQNYLLAQINELKLDKMFEKVSLYPYTFHENLERNKFGTKGSRQPINVLVVKESERQREWFLEKRMMNWFKKTYTAHDIFLLVTTNEIKSEGTILSRIVSKSVITFEVEMGTPSKITSYAVILHDIPDKIWNFPLQLVVSKLASFYRIRVITWRNVAAFDELRLFNWRSINYKKRIIVLSCKTNPYSYVSTFIHASQLAYDRLVIAELVREVSFNMITLIVPNATFINAGAHKCVKLNSMSKSTELFDFISAGFQTINQSSYVHLPLQIINPLRAFKFLSCGMPLSKNVGFREFISIFEWNIWIIVIVFIVGVFPILFHSVERVNLAVRPENVRLTFKTFSTNDFMQSIIVLLEEGEAFSERQLKLPSLKWMLASLLIAGTVLSNAYKYDNVYNIIAPKKLIPYRQFDQLIQNNFTIYSMLLVEVRNFMFHSWPARHFRMESPHKITGIKTQRGGFRRISFYSEVMTLAQHIWGNKNVSNESRVLLSNTKLHPETVQILNETTKMRNNNYVALSQFLRKQWIIVSNVIRACNKSALILPELFASQMANKLRQEGHKYVYVGKDFLFHETLFLHLKGWTPVKSFWERVGTLETSGIWKWWNDVVGDANGRFSGRESSRASEIVVEKPSMTGNAEIIFQLFCISSTISVFCFLVELSLDTVGKAFFLCMVIWNLRLH</sequence>
<keyword evidence="1" id="KW-0472">Membrane</keyword>
<gene>
    <name evidence="3" type="ORF">ODALV1_LOCUS27701</name>
</gene>
<evidence type="ECO:0000313" key="3">
    <source>
        <dbReference type="EMBL" id="CAL8139140.1"/>
    </source>
</evidence>
<feature type="signal peptide" evidence="2">
    <location>
        <begin position="1"/>
        <end position="20"/>
    </location>
</feature>
<feature type="transmembrane region" description="Helical" evidence="1">
    <location>
        <begin position="467"/>
        <end position="488"/>
    </location>
</feature>
<keyword evidence="4" id="KW-1185">Reference proteome</keyword>
<keyword evidence="2" id="KW-0732">Signal</keyword>
<reference evidence="3 4" key="1">
    <citation type="submission" date="2024-08" db="EMBL/GenBank/DDBJ databases">
        <authorList>
            <person name="Cucini C."/>
            <person name="Frati F."/>
        </authorList>
    </citation>
    <scope>NUCLEOTIDE SEQUENCE [LARGE SCALE GENOMIC DNA]</scope>
</reference>
<accession>A0ABP1RZG0</accession>
<organism evidence="3 4">
    <name type="scientific">Orchesella dallaii</name>
    <dbReference type="NCBI Taxonomy" id="48710"/>
    <lineage>
        <taxon>Eukaryota</taxon>
        <taxon>Metazoa</taxon>
        <taxon>Ecdysozoa</taxon>
        <taxon>Arthropoda</taxon>
        <taxon>Hexapoda</taxon>
        <taxon>Collembola</taxon>
        <taxon>Entomobryomorpha</taxon>
        <taxon>Entomobryoidea</taxon>
        <taxon>Orchesellidae</taxon>
        <taxon>Orchesellinae</taxon>
        <taxon>Orchesella</taxon>
    </lineage>
</organism>
<dbReference type="Proteomes" id="UP001642540">
    <property type="component" value="Unassembled WGS sequence"/>
</dbReference>
<name>A0ABP1RZG0_9HEXA</name>
<proteinExistence type="predicted"/>
<evidence type="ECO:0000256" key="1">
    <source>
        <dbReference type="SAM" id="Phobius"/>
    </source>
</evidence>
<evidence type="ECO:0000256" key="2">
    <source>
        <dbReference type="SAM" id="SignalP"/>
    </source>
</evidence>